<dbReference type="HOGENOM" id="CLU_2391915_0_0_1"/>
<dbReference type="EMBL" id="DS547099">
    <property type="protein sequence ID" value="EDR09570.1"/>
    <property type="molecule type" value="Genomic_DNA"/>
</dbReference>
<dbReference type="Proteomes" id="UP000001194">
    <property type="component" value="Unassembled WGS sequence"/>
</dbReference>
<dbReference type="SUPFAM" id="SSF53756">
    <property type="entry name" value="UDP-Glycosyltransferase/glycogen phosphorylase"/>
    <property type="match status" value="1"/>
</dbReference>
<dbReference type="GO" id="GO:0005829">
    <property type="term" value="C:cytosol"/>
    <property type="evidence" value="ECO:0007669"/>
    <property type="project" value="TreeGrafter"/>
</dbReference>
<organism evidence="2">
    <name type="scientific">Laccaria bicolor (strain S238N-H82 / ATCC MYA-4686)</name>
    <name type="common">Bicoloured deceiver</name>
    <name type="synonym">Laccaria laccata var. bicolor</name>
    <dbReference type="NCBI Taxonomy" id="486041"/>
    <lineage>
        <taxon>Eukaryota</taxon>
        <taxon>Fungi</taxon>
        <taxon>Dikarya</taxon>
        <taxon>Basidiomycota</taxon>
        <taxon>Agaricomycotina</taxon>
        <taxon>Agaricomycetes</taxon>
        <taxon>Agaricomycetidae</taxon>
        <taxon>Agaricales</taxon>
        <taxon>Agaricineae</taxon>
        <taxon>Hydnangiaceae</taxon>
        <taxon>Laccaria</taxon>
    </lineage>
</organism>
<dbReference type="PANTHER" id="PTHR10788">
    <property type="entry name" value="TREHALOSE-6-PHOSPHATE SYNTHASE"/>
    <property type="match status" value="1"/>
</dbReference>
<dbReference type="RefSeq" id="XP_001879919.1">
    <property type="nucleotide sequence ID" value="XM_001879884.1"/>
</dbReference>
<evidence type="ECO:0000313" key="2">
    <source>
        <dbReference type="Proteomes" id="UP000001194"/>
    </source>
</evidence>
<keyword evidence="2" id="KW-1185">Reference proteome</keyword>
<reference evidence="1 2" key="1">
    <citation type="journal article" date="2008" name="Nature">
        <title>The genome of Laccaria bicolor provides insights into mycorrhizal symbiosis.</title>
        <authorList>
            <person name="Martin F."/>
            <person name="Aerts A."/>
            <person name="Ahren D."/>
            <person name="Brun A."/>
            <person name="Danchin E.G.J."/>
            <person name="Duchaussoy F."/>
            <person name="Gibon J."/>
            <person name="Kohler A."/>
            <person name="Lindquist E."/>
            <person name="Pereda V."/>
            <person name="Salamov A."/>
            <person name="Shapiro H.J."/>
            <person name="Wuyts J."/>
            <person name="Blaudez D."/>
            <person name="Buee M."/>
            <person name="Brokstein P."/>
            <person name="Canbaeck B."/>
            <person name="Cohen D."/>
            <person name="Courty P.E."/>
            <person name="Coutinho P.M."/>
            <person name="Delaruelle C."/>
            <person name="Detter J.C."/>
            <person name="Deveau A."/>
            <person name="DiFazio S."/>
            <person name="Duplessis S."/>
            <person name="Fraissinet-Tachet L."/>
            <person name="Lucic E."/>
            <person name="Frey-Klett P."/>
            <person name="Fourrey C."/>
            <person name="Feussner I."/>
            <person name="Gay G."/>
            <person name="Grimwood J."/>
            <person name="Hoegger P.J."/>
            <person name="Jain P."/>
            <person name="Kilaru S."/>
            <person name="Labbe J."/>
            <person name="Lin Y.C."/>
            <person name="Legue V."/>
            <person name="Le Tacon F."/>
            <person name="Marmeisse R."/>
            <person name="Melayah D."/>
            <person name="Montanini B."/>
            <person name="Muratet M."/>
            <person name="Nehls U."/>
            <person name="Niculita-Hirzel H."/>
            <person name="Oudot-Le Secq M.P."/>
            <person name="Peter M."/>
            <person name="Quesneville H."/>
            <person name="Rajashekar B."/>
            <person name="Reich M."/>
            <person name="Rouhier N."/>
            <person name="Schmutz J."/>
            <person name="Yin T."/>
            <person name="Chalot M."/>
            <person name="Henrissat B."/>
            <person name="Kuees U."/>
            <person name="Lucas S."/>
            <person name="Van de Peer Y."/>
            <person name="Podila G.K."/>
            <person name="Polle A."/>
            <person name="Pukkila P.J."/>
            <person name="Richardson P.M."/>
            <person name="Rouze P."/>
            <person name="Sanders I.R."/>
            <person name="Stajich J.E."/>
            <person name="Tunlid A."/>
            <person name="Tuskan G."/>
            <person name="Grigoriev I.V."/>
        </authorList>
    </citation>
    <scope>NUCLEOTIDE SEQUENCE [LARGE SCALE GENOMIC DNA]</scope>
    <source>
        <strain evidence="2">S238N-H82 / ATCC MYA-4686</strain>
    </source>
</reference>
<dbReference type="GO" id="GO:0005992">
    <property type="term" value="P:trehalose biosynthetic process"/>
    <property type="evidence" value="ECO:0007669"/>
    <property type="project" value="InterPro"/>
</dbReference>
<dbReference type="Gene3D" id="3.40.50.2000">
    <property type="entry name" value="Glycogen Phosphorylase B"/>
    <property type="match status" value="1"/>
</dbReference>
<dbReference type="GO" id="GO:0004805">
    <property type="term" value="F:trehalose-phosphatase activity"/>
    <property type="evidence" value="ECO:0007669"/>
    <property type="project" value="TreeGrafter"/>
</dbReference>
<dbReference type="KEGG" id="lbc:LACBIDRAFT_318760"/>
<keyword evidence="1" id="KW-0808">Transferase</keyword>
<dbReference type="InParanoid" id="B0D710"/>
<dbReference type="InterPro" id="IPR001830">
    <property type="entry name" value="Glyco_trans_20"/>
</dbReference>
<dbReference type="GO" id="GO:0003825">
    <property type="term" value="F:alpha,alpha-trehalose-phosphate synthase (UDP-forming) activity"/>
    <property type="evidence" value="ECO:0007669"/>
    <property type="project" value="TreeGrafter"/>
</dbReference>
<dbReference type="OrthoDB" id="755951at2759"/>
<dbReference type="Pfam" id="PF00982">
    <property type="entry name" value="Glyco_transf_20"/>
    <property type="match status" value="1"/>
</dbReference>
<proteinExistence type="predicted"/>
<name>B0D710_LACBS</name>
<dbReference type="AlphaFoldDB" id="B0D710"/>
<protein>
    <submittedName>
        <fullName evidence="1">Glycosyltransferase family 20 protein</fullName>
    </submittedName>
</protein>
<gene>
    <name evidence="1" type="ORF">LACBIDRAFT_318760</name>
</gene>
<sequence length="99" mass="10624">MLLPNLLRSSPKLPCAAPIGFFMHIAFPSSEIFRCLSVRQDLLLGLLGADSVYPQTANYARQTVSPTLVYEALPKGIQVLEVHGATAEGGGVVRDELGE</sequence>
<evidence type="ECO:0000313" key="1">
    <source>
        <dbReference type="EMBL" id="EDR09570.1"/>
    </source>
</evidence>
<dbReference type="GeneID" id="6075529"/>
<dbReference type="STRING" id="486041.B0D710"/>
<dbReference type="GO" id="GO:0005946">
    <property type="term" value="C:alpha,alpha-trehalose-phosphate synthase complex (UDP-forming)"/>
    <property type="evidence" value="ECO:0007669"/>
    <property type="project" value="TreeGrafter"/>
</dbReference>
<accession>B0D710</accession>
<dbReference type="PANTHER" id="PTHR10788:SF106">
    <property type="entry name" value="BCDNA.GH08860"/>
    <property type="match status" value="1"/>
</dbReference>